<proteinExistence type="inferred from homology"/>
<dbReference type="PRINTS" id="PR00449">
    <property type="entry name" value="RASTRNSFRMNG"/>
</dbReference>
<evidence type="ECO:0000313" key="6">
    <source>
        <dbReference type="WBParaSite" id="SSTP_0000884100.1"/>
    </source>
</evidence>
<name>A0A0K0EH83_STRER</name>
<dbReference type="InterPro" id="IPR027417">
    <property type="entry name" value="P-loop_NTPase"/>
</dbReference>
<dbReference type="AlphaFoldDB" id="A0A0K0EH83"/>
<keyword evidence="4" id="KW-0449">Lipoprotein</keyword>
<evidence type="ECO:0000256" key="3">
    <source>
        <dbReference type="ARBA" id="ARBA00023134"/>
    </source>
</evidence>
<dbReference type="PROSITE" id="PS51420">
    <property type="entry name" value="RHO"/>
    <property type="match status" value="1"/>
</dbReference>
<dbReference type="InterPro" id="IPR001806">
    <property type="entry name" value="Small_GTPase"/>
</dbReference>
<dbReference type="GO" id="GO:0003924">
    <property type="term" value="F:GTPase activity"/>
    <property type="evidence" value="ECO:0007669"/>
    <property type="project" value="InterPro"/>
</dbReference>
<dbReference type="PROSITE" id="PS51421">
    <property type="entry name" value="RAS"/>
    <property type="match status" value="1"/>
</dbReference>
<dbReference type="GO" id="GO:0005525">
    <property type="term" value="F:GTP binding"/>
    <property type="evidence" value="ECO:0007669"/>
    <property type="project" value="UniProtKB-KW"/>
</dbReference>
<reference evidence="6" key="1">
    <citation type="submission" date="2015-08" db="UniProtKB">
        <authorList>
            <consortium name="WormBaseParasite"/>
        </authorList>
    </citation>
    <scope>IDENTIFICATION</scope>
</reference>
<evidence type="ECO:0000256" key="4">
    <source>
        <dbReference type="ARBA" id="ARBA00023288"/>
    </source>
</evidence>
<evidence type="ECO:0000256" key="1">
    <source>
        <dbReference type="ARBA" id="ARBA00006270"/>
    </source>
</evidence>
<dbReference type="PROSITE" id="PS51419">
    <property type="entry name" value="RAB"/>
    <property type="match status" value="1"/>
</dbReference>
<dbReference type="Pfam" id="PF00071">
    <property type="entry name" value="Ras"/>
    <property type="match status" value="1"/>
</dbReference>
<dbReference type="NCBIfam" id="TIGR00231">
    <property type="entry name" value="small_GTP"/>
    <property type="match status" value="1"/>
</dbReference>
<dbReference type="SMART" id="SM00173">
    <property type="entry name" value="RAS"/>
    <property type="match status" value="1"/>
</dbReference>
<accession>A0A0K0EH83</accession>
<evidence type="ECO:0000256" key="2">
    <source>
        <dbReference type="ARBA" id="ARBA00022741"/>
    </source>
</evidence>
<dbReference type="STRING" id="6248.A0A0K0EH83"/>
<organism evidence="6">
    <name type="scientific">Strongyloides stercoralis</name>
    <name type="common">Threadworm</name>
    <dbReference type="NCBI Taxonomy" id="6248"/>
    <lineage>
        <taxon>Eukaryota</taxon>
        <taxon>Metazoa</taxon>
        <taxon>Ecdysozoa</taxon>
        <taxon>Nematoda</taxon>
        <taxon>Chromadorea</taxon>
        <taxon>Rhabditida</taxon>
        <taxon>Tylenchina</taxon>
        <taxon>Panagrolaimomorpha</taxon>
        <taxon>Strongyloidoidea</taxon>
        <taxon>Strongyloididae</taxon>
        <taxon>Strongyloides</taxon>
    </lineage>
</organism>
<dbReference type="FunFam" id="3.40.50.300:FF:001822">
    <property type="entry name" value="RAB family"/>
    <property type="match status" value="1"/>
</dbReference>
<keyword evidence="3" id="KW-0342">GTP-binding</keyword>
<dbReference type="SMART" id="SM00175">
    <property type="entry name" value="RAB"/>
    <property type="match status" value="1"/>
</dbReference>
<dbReference type="WBParaSite" id="SSTP_0000884100.1">
    <property type="protein sequence ID" value="SSTP_0000884100.1"/>
    <property type="gene ID" value="SSTP_0000884100"/>
</dbReference>
<protein>
    <submittedName>
        <fullName evidence="6">Ras-related protein Rab-10</fullName>
    </submittedName>
</protein>
<keyword evidence="5" id="KW-0636">Prenylation</keyword>
<comment type="similarity">
    <text evidence="1">Belongs to the small GTPase superfamily. Rab family.</text>
</comment>
<sequence>MLNKNNHNNMNNQITKKNSVMQDVDYQFSIMLLGDSCTGKTCLLIRYKDDTFMNNNFISTVGIDYRTKYVELNKYKIKLQIWDTAGQERFRSITNQYYRDADALLLVYDITVRSTFENIRNWLSQIEEFAKEGCVVTLVGNKADLSSQRKVSTNEGKELAKAYNINYIETSAKTGLRVTETFHDITKKLLMRDLSQDKSCDIDKINLNSTPSSWYPTVCCESFSQ</sequence>
<dbReference type="SMART" id="SM00177">
    <property type="entry name" value="ARF"/>
    <property type="match status" value="1"/>
</dbReference>
<dbReference type="CDD" id="cd00154">
    <property type="entry name" value="Rab"/>
    <property type="match status" value="1"/>
</dbReference>
<dbReference type="PANTHER" id="PTHR47980">
    <property type="entry name" value="LD44762P"/>
    <property type="match status" value="1"/>
</dbReference>
<dbReference type="SUPFAM" id="SSF52540">
    <property type="entry name" value="P-loop containing nucleoside triphosphate hydrolases"/>
    <property type="match status" value="1"/>
</dbReference>
<dbReference type="Gene3D" id="3.40.50.300">
    <property type="entry name" value="P-loop containing nucleotide triphosphate hydrolases"/>
    <property type="match status" value="1"/>
</dbReference>
<dbReference type="InterPro" id="IPR005225">
    <property type="entry name" value="Small_GTP-bd"/>
</dbReference>
<dbReference type="InterPro" id="IPR050305">
    <property type="entry name" value="Small_GTPase_Rab"/>
</dbReference>
<dbReference type="SMART" id="SM00176">
    <property type="entry name" value="RAN"/>
    <property type="match status" value="1"/>
</dbReference>
<dbReference type="SMART" id="SM00174">
    <property type="entry name" value="RHO"/>
    <property type="match status" value="1"/>
</dbReference>
<evidence type="ECO:0000256" key="5">
    <source>
        <dbReference type="ARBA" id="ARBA00023289"/>
    </source>
</evidence>
<keyword evidence="2" id="KW-0547">Nucleotide-binding</keyword>